<accession>A0A0P0VIJ1</accession>
<dbReference type="ExpressionAtlas" id="A0A0P0VIJ1">
    <property type="expression patterns" value="baseline and differential"/>
</dbReference>
<evidence type="ECO:0000313" key="3">
    <source>
        <dbReference type="Proteomes" id="UP000059680"/>
    </source>
</evidence>
<dbReference type="Gramene" id="Os02t0438700-01">
    <property type="protein sequence ID" value="Os02t0438700-01"/>
    <property type="gene ID" value="Os02g0438700"/>
</dbReference>
<feature type="region of interest" description="Disordered" evidence="1">
    <location>
        <begin position="1"/>
        <end position="22"/>
    </location>
</feature>
<evidence type="ECO:0000313" key="2">
    <source>
        <dbReference type="EMBL" id="BAS78480.1"/>
    </source>
</evidence>
<reference evidence="2 3" key="3">
    <citation type="journal article" date="2013" name="Rice">
        <title>Improvement of the Oryza sativa Nipponbare reference genome using next generation sequence and optical map data.</title>
        <authorList>
            <person name="Kawahara Y."/>
            <person name="de la Bastide M."/>
            <person name="Hamilton J.P."/>
            <person name="Kanamori H."/>
            <person name="McCombie W.R."/>
            <person name="Ouyang S."/>
            <person name="Schwartz D.C."/>
            <person name="Tanaka T."/>
            <person name="Wu J."/>
            <person name="Zhou S."/>
            <person name="Childs K.L."/>
            <person name="Davidson R.M."/>
            <person name="Lin H."/>
            <person name="Quesada-Ocampo L."/>
            <person name="Vaillancourt B."/>
            <person name="Sakai H."/>
            <person name="Lee S.S."/>
            <person name="Kim J."/>
            <person name="Numa H."/>
            <person name="Itoh T."/>
            <person name="Buell C.R."/>
            <person name="Matsumoto T."/>
        </authorList>
    </citation>
    <scope>NUCLEOTIDE SEQUENCE [LARGE SCALE GENOMIC DNA]</scope>
    <source>
        <strain evidence="3">cv. Nipponbare</strain>
    </source>
</reference>
<dbReference type="EMBL" id="AP014958">
    <property type="protein sequence ID" value="BAS78480.1"/>
    <property type="molecule type" value="Genomic_DNA"/>
</dbReference>
<proteinExistence type="predicted"/>
<protein>
    <submittedName>
        <fullName evidence="2">Os02g0438700 protein</fullName>
    </submittedName>
</protein>
<dbReference type="AlphaFoldDB" id="A0A0P0VIJ1"/>
<feature type="region of interest" description="Disordered" evidence="1">
    <location>
        <begin position="43"/>
        <end position="64"/>
    </location>
</feature>
<reference evidence="2 3" key="2">
    <citation type="journal article" date="2013" name="Plant Cell Physiol.">
        <title>Rice Annotation Project Database (RAP-DB): an integrative and interactive database for rice genomics.</title>
        <authorList>
            <person name="Sakai H."/>
            <person name="Lee S.S."/>
            <person name="Tanaka T."/>
            <person name="Numa H."/>
            <person name="Kim J."/>
            <person name="Kawahara Y."/>
            <person name="Wakimoto H."/>
            <person name="Yang C.C."/>
            <person name="Iwamoto M."/>
            <person name="Abe T."/>
            <person name="Yamada Y."/>
            <person name="Muto A."/>
            <person name="Inokuchi H."/>
            <person name="Ikemura T."/>
            <person name="Matsumoto T."/>
            <person name="Sasaki T."/>
            <person name="Itoh T."/>
        </authorList>
    </citation>
    <scope>NUCLEOTIDE SEQUENCE [LARGE SCALE GENOMIC DNA]</scope>
    <source>
        <strain evidence="3">cv. Nipponbare</strain>
    </source>
</reference>
<feature type="non-terminal residue" evidence="2">
    <location>
        <position position="1"/>
    </location>
</feature>
<dbReference type="Proteomes" id="UP000059680">
    <property type="component" value="Chromosome 2"/>
</dbReference>
<keyword evidence="3" id="KW-1185">Reference proteome</keyword>
<name>A0A0P0VIJ1_ORYSJ</name>
<reference evidence="3" key="1">
    <citation type="journal article" date="2005" name="Nature">
        <title>The map-based sequence of the rice genome.</title>
        <authorList>
            <consortium name="International rice genome sequencing project (IRGSP)"/>
            <person name="Matsumoto T."/>
            <person name="Wu J."/>
            <person name="Kanamori H."/>
            <person name="Katayose Y."/>
            <person name="Fujisawa M."/>
            <person name="Namiki N."/>
            <person name="Mizuno H."/>
            <person name="Yamamoto K."/>
            <person name="Antonio B.A."/>
            <person name="Baba T."/>
            <person name="Sakata K."/>
            <person name="Nagamura Y."/>
            <person name="Aoki H."/>
            <person name="Arikawa K."/>
            <person name="Arita K."/>
            <person name="Bito T."/>
            <person name="Chiden Y."/>
            <person name="Fujitsuka N."/>
            <person name="Fukunaka R."/>
            <person name="Hamada M."/>
            <person name="Harada C."/>
            <person name="Hayashi A."/>
            <person name="Hijishita S."/>
            <person name="Honda M."/>
            <person name="Hosokawa S."/>
            <person name="Ichikawa Y."/>
            <person name="Idonuma A."/>
            <person name="Iijima M."/>
            <person name="Ikeda M."/>
            <person name="Ikeno M."/>
            <person name="Ito K."/>
            <person name="Ito S."/>
            <person name="Ito T."/>
            <person name="Ito Y."/>
            <person name="Ito Y."/>
            <person name="Iwabuchi A."/>
            <person name="Kamiya K."/>
            <person name="Karasawa W."/>
            <person name="Kurita K."/>
            <person name="Katagiri S."/>
            <person name="Kikuta A."/>
            <person name="Kobayashi H."/>
            <person name="Kobayashi N."/>
            <person name="Machita K."/>
            <person name="Maehara T."/>
            <person name="Masukawa M."/>
            <person name="Mizubayashi T."/>
            <person name="Mukai Y."/>
            <person name="Nagasaki H."/>
            <person name="Nagata Y."/>
            <person name="Naito S."/>
            <person name="Nakashima M."/>
            <person name="Nakama Y."/>
            <person name="Nakamichi Y."/>
            <person name="Nakamura M."/>
            <person name="Meguro A."/>
            <person name="Negishi M."/>
            <person name="Ohta I."/>
            <person name="Ohta T."/>
            <person name="Okamoto M."/>
            <person name="Ono N."/>
            <person name="Saji S."/>
            <person name="Sakaguchi M."/>
            <person name="Sakai K."/>
            <person name="Shibata M."/>
            <person name="Shimokawa T."/>
            <person name="Song J."/>
            <person name="Takazaki Y."/>
            <person name="Terasawa K."/>
            <person name="Tsugane M."/>
            <person name="Tsuji K."/>
            <person name="Ueda S."/>
            <person name="Waki K."/>
            <person name="Yamagata H."/>
            <person name="Yamamoto M."/>
            <person name="Yamamoto S."/>
            <person name="Yamane H."/>
            <person name="Yoshiki S."/>
            <person name="Yoshihara R."/>
            <person name="Yukawa K."/>
            <person name="Zhong H."/>
            <person name="Yano M."/>
            <person name="Yuan Q."/>
            <person name="Ouyang S."/>
            <person name="Liu J."/>
            <person name="Jones K.M."/>
            <person name="Gansberger K."/>
            <person name="Moffat K."/>
            <person name="Hill J."/>
            <person name="Bera J."/>
            <person name="Fadrosh D."/>
            <person name="Jin S."/>
            <person name="Johri S."/>
            <person name="Kim M."/>
            <person name="Overton L."/>
            <person name="Reardon M."/>
            <person name="Tsitrin T."/>
            <person name="Vuong H."/>
            <person name="Weaver B."/>
            <person name="Ciecko A."/>
            <person name="Tallon L."/>
            <person name="Jackson J."/>
            <person name="Pai G."/>
            <person name="Aken S.V."/>
            <person name="Utterback T."/>
            <person name="Reidmuller S."/>
            <person name="Feldblyum T."/>
            <person name="Hsiao J."/>
            <person name="Zismann V."/>
            <person name="Iobst S."/>
            <person name="de Vazeille A.R."/>
            <person name="Buell C.R."/>
            <person name="Ying K."/>
            <person name="Li Y."/>
            <person name="Lu T."/>
            <person name="Huang Y."/>
            <person name="Zhao Q."/>
            <person name="Feng Q."/>
            <person name="Zhang L."/>
            <person name="Zhu J."/>
            <person name="Weng Q."/>
            <person name="Mu J."/>
            <person name="Lu Y."/>
            <person name="Fan D."/>
            <person name="Liu Y."/>
            <person name="Guan J."/>
            <person name="Zhang Y."/>
            <person name="Yu S."/>
            <person name="Liu X."/>
            <person name="Zhang Y."/>
            <person name="Hong G."/>
            <person name="Han B."/>
            <person name="Choisne N."/>
            <person name="Demange N."/>
            <person name="Orjeda G."/>
            <person name="Samain S."/>
            <person name="Cattolico L."/>
            <person name="Pelletier E."/>
            <person name="Couloux A."/>
            <person name="Segurens B."/>
            <person name="Wincker P."/>
            <person name="D'Hont A."/>
            <person name="Scarpelli C."/>
            <person name="Weissenbach J."/>
            <person name="Salanoubat M."/>
            <person name="Quetier F."/>
            <person name="Yu Y."/>
            <person name="Kim H.R."/>
            <person name="Rambo T."/>
            <person name="Currie J."/>
            <person name="Collura K."/>
            <person name="Luo M."/>
            <person name="Yang T."/>
            <person name="Ammiraju J.S.S."/>
            <person name="Engler F."/>
            <person name="Soderlund C."/>
            <person name="Wing R.A."/>
            <person name="Palmer L.E."/>
            <person name="de la Bastide M."/>
            <person name="Spiegel L."/>
            <person name="Nascimento L."/>
            <person name="Zutavern T."/>
            <person name="O'Shaughnessy A."/>
            <person name="Dike S."/>
            <person name="Dedhia N."/>
            <person name="Preston R."/>
            <person name="Balija V."/>
            <person name="McCombie W.R."/>
            <person name="Chow T."/>
            <person name="Chen H."/>
            <person name="Chung M."/>
            <person name="Chen C."/>
            <person name="Shaw J."/>
            <person name="Wu H."/>
            <person name="Hsiao K."/>
            <person name="Chao Y."/>
            <person name="Chu M."/>
            <person name="Cheng C."/>
            <person name="Hour A."/>
            <person name="Lee P."/>
            <person name="Lin S."/>
            <person name="Lin Y."/>
            <person name="Liou J."/>
            <person name="Liu S."/>
            <person name="Hsing Y."/>
            <person name="Raghuvanshi S."/>
            <person name="Mohanty A."/>
            <person name="Bharti A.K."/>
            <person name="Gaur A."/>
            <person name="Gupta V."/>
            <person name="Kumar D."/>
            <person name="Ravi V."/>
            <person name="Vij S."/>
            <person name="Kapur A."/>
            <person name="Khurana P."/>
            <person name="Khurana P."/>
            <person name="Khurana J.P."/>
            <person name="Tyagi A.K."/>
            <person name="Gaikwad K."/>
            <person name="Singh A."/>
            <person name="Dalal V."/>
            <person name="Srivastava S."/>
            <person name="Dixit A."/>
            <person name="Pal A.K."/>
            <person name="Ghazi I.A."/>
            <person name="Yadav M."/>
            <person name="Pandit A."/>
            <person name="Bhargava A."/>
            <person name="Sureshbabu K."/>
            <person name="Batra K."/>
            <person name="Sharma T.R."/>
            <person name="Mohapatra T."/>
            <person name="Singh N.K."/>
            <person name="Messing J."/>
            <person name="Nelson A.B."/>
            <person name="Fuks G."/>
            <person name="Kavchok S."/>
            <person name="Keizer G."/>
            <person name="Linton E."/>
            <person name="Llaca V."/>
            <person name="Song R."/>
            <person name="Tanyolac B."/>
            <person name="Young S."/>
            <person name="Ho-Il K."/>
            <person name="Hahn J.H."/>
            <person name="Sangsakoo G."/>
            <person name="Vanavichit A."/>
            <person name="de Mattos Luiz.A.T."/>
            <person name="Zimmer P.D."/>
            <person name="Malone G."/>
            <person name="Dellagostin O."/>
            <person name="de Oliveira A.C."/>
            <person name="Bevan M."/>
            <person name="Bancroft I."/>
            <person name="Minx P."/>
            <person name="Cordum H."/>
            <person name="Wilson R."/>
            <person name="Cheng Z."/>
            <person name="Jin W."/>
            <person name="Jiang J."/>
            <person name="Leong S.A."/>
            <person name="Iwama H."/>
            <person name="Gojobori T."/>
            <person name="Itoh T."/>
            <person name="Niimura Y."/>
            <person name="Fujii Y."/>
            <person name="Habara T."/>
            <person name="Sakai H."/>
            <person name="Sato Y."/>
            <person name="Wilson G."/>
            <person name="Kumar K."/>
            <person name="McCouch S."/>
            <person name="Juretic N."/>
            <person name="Hoen D."/>
            <person name="Wright S."/>
            <person name="Bruskiewich R."/>
            <person name="Bureau T."/>
            <person name="Miyao A."/>
            <person name="Hirochika H."/>
            <person name="Nishikawa T."/>
            <person name="Kadowaki K."/>
            <person name="Sugiura M."/>
            <person name="Burr B."/>
            <person name="Sasaki T."/>
        </authorList>
    </citation>
    <scope>NUCLEOTIDE SEQUENCE [LARGE SCALE GENOMIC DNA]</scope>
    <source>
        <strain evidence="3">cv. Nipponbare</strain>
    </source>
</reference>
<gene>
    <name evidence="2" type="ordered locus">Os02g0438700</name>
    <name evidence="2" type="ORF">OSNPB_020438700</name>
</gene>
<organism evidence="2 3">
    <name type="scientific">Oryza sativa subsp. japonica</name>
    <name type="common">Rice</name>
    <dbReference type="NCBI Taxonomy" id="39947"/>
    <lineage>
        <taxon>Eukaryota</taxon>
        <taxon>Viridiplantae</taxon>
        <taxon>Streptophyta</taxon>
        <taxon>Embryophyta</taxon>
        <taxon>Tracheophyta</taxon>
        <taxon>Spermatophyta</taxon>
        <taxon>Magnoliopsida</taxon>
        <taxon>Liliopsida</taxon>
        <taxon>Poales</taxon>
        <taxon>Poaceae</taxon>
        <taxon>BOP clade</taxon>
        <taxon>Oryzoideae</taxon>
        <taxon>Oryzeae</taxon>
        <taxon>Oryzinae</taxon>
        <taxon>Oryza</taxon>
        <taxon>Oryza sativa</taxon>
    </lineage>
</organism>
<sequence>VLVGEEAAGSSPLHAAGGRRGGGGGWGVVAVCRLVVPAPALPSPPRSADGCRNKNSAIIKGGSA</sequence>
<evidence type="ECO:0000256" key="1">
    <source>
        <dbReference type="SAM" id="MobiDB-lite"/>
    </source>
</evidence>